<dbReference type="InterPro" id="IPR011063">
    <property type="entry name" value="TilS/TtcA_N"/>
</dbReference>
<evidence type="ECO:0000256" key="3">
    <source>
        <dbReference type="ARBA" id="ARBA00022598"/>
    </source>
</evidence>
<evidence type="ECO:0000313" key="11">
    <source>
        <dbReference type="Proteomes" id="UP000031014"/>
    </source>
</evidence>
<keyword evidence="11" id="KW-1185">Reference proteome</keyword>
<name>A0A0A8WWH4_MESS1</name>
<dbReference type="NCBIfam" id="TIGR02433">
    <property type="entry name" value="lysidine_TilS_C"/>
    <property type="match status" value="1"/>
</dbReference>
<comment type="function">
    <text evidence="8">Ligates lysine onto the cytidine present at position 34 of the AUA codon-specific tRNA(Ile) that contains the anticodon CAU, in an ATP-dependent manner. Cytidine is converted to lysidine, thus changing the amino acid specificity of the tRNA from methionine to isoleucine.</text>
</comment>
<dbReference type="PANTHER" id="PTHR43033">
    <property type="entry name" value="TRNA(ILE)-LYSIDINE SYNTHASE-RELATED"/>
    <property type="match status" value="1"/>
</dbReference>
<evidence type="ECO:0000256" key="5">
    <source>
        <dbReference type="ARBA" id="ARBA00022741"/>
    </source>
</evidence>
<keyword evidence="3 8" id="KW-0436">Ligase</keyword>
<evidence type="ECO:0000256" key="4">
    <source>
        <dbReference type="ARBA" id="ARBA00022694"/>
    </source>
</evidence>
<organism evidence="10 11">
    <name type="scientific">Mesobacillus selenatarsenatis (strain DSM 18680 / JCM 14380 / FERM P-15431 / SF-1)</name>
    <dbReference type="NCBI Taxonomy" id="1321606"/>
    <lineage>
        <taxon>Bacteria</taxon>
        <taxon>Bacillati</taxon>
        <taxon>Bacillota</taxon>
        <taxon>Bacilli</taxon>
        <taxon>Bacillales</taxon>
        <taxon>Bacillaceae</taxon>
        <taxon>Mesobacillus</taxon>
    </lineage>
</organism>
<dbReference type="GO" id="GO:0005524">
    <property type="term" value="F:ATP binding"/>
    <property type="evidence" value="ECO:0007669"/>
    <property type="project" value="UniProtKB-UniRule"/>
</dbReference>
<dbReference type="EMBL" id="BASE01000003">
    <property type="protein sequence ID" value="GAM11933.1"/>
    <property type="molecule type" value="Genomic_DNA"/>
</dbReference>
<evidence type="ECO:0000259" key="9">
    <source>
        <dbReference type="SMART" id="SM00977"/>
    </source>
</evidence>
<dbReference type="AlphaFoldDB" id="A0A0A8WWH4"/>
<keyword evidence="2 8" id="KW-0963">Cytoplasm</keyword>
<sequence>MIEKKVNAFLERYGFQLNNISIAVGVSGGPDSLALLHFLSEQRERNSLKIVAVHVDHMFRGDESYQDALFVKDFCGKRDIPFEMKRIDVPAYMHETGLSSQQAARACRYSFFEQVMEKHQLQYLALGHHGDDQVETVLMRLTRGSSGKARAGMPFSRQFGPFTIFRPFLCLTKEELEEYCSVNLLEPRIDPSNEKAYYSRNRFRKTVLPFLKEENPAVHEHFQRFSEELQMDEDYLIELTSEELNKVMKKEDKRISISISSFQEMPMPLQRRGIKLILNYLYNDRPASLSAIHIEKIFSIIRNPHPSGTLDFPSGLRIIRSYGNCHFELDPPERQSYRFELSGPDQLRLPNGGVIDAQLLNGAHDRGISNDCFIVDLEQTGTPLIIRTRRNGDRISLKGMTGSKKVKDIFIDMKIPLAQRDEWPIVTDREDRILWLPGLKKANHESTEGNRLLLLTYIKY</sequence>
<dbReference type="Pfam" id="PF01171">
    <property type="entry name" value="ATP_bind_3"/>
    <property type="match status" value="1"/>
</dbReference>
<comment type="similarity">
    <text evidence="8">Belongs to the tRNA(Ile)-lysidine synthase family.</text>
</comment>
<dbReference type="Proteomes" id="UP000031014">
    <property type="component" value="Unassembled WGS sequence"/>
</dbReference>
<feature type="binding site" evidence="8">
    <location>
        <begin position="27"/>
        <end position="32"/>
    </location>
    <ligand>
        <name>ATP</name>
        <dbReference type="ChEBI" id="CHEBI:30616"/>
    </ligand>
</feature>
<comment type="catalytic activity">
    <reaction evidence="7 8">
        <text>cytidine(34) in tRNA(Ile2) + L-lysine + ATP = lysidine(34) in tRNA(Ile2) + AMP + diphosphate + H(+)</text>
        <dbReference type="Rhea" id="RHEA:43744"/>
        <dbReference type="Rhea" id="RHEA-COMP:10625"/>
        <dbReference type="Rhea" id="RHEA-COMP:10670"/>
        <dbReference type="ChEBI" id="CHEBI:15378"/>
        <dbReference type="ChEBI" id="CHEBI:30616"/>
        <dbReference type="ChEBI" id="CHEBI:32551"/>
        <dbReference type="ChEBI" id="CHEBI:33019"/>
        <dbReference type="ChEBI" id="CHEBI:82748"/>
        <dbReference type="ChEBI" id="CHEBI:83665"/>
        <dbReference type="ChEBI" id="CHEBI:456215"/>
        <dbReference type="EC" id="6.3.4.19"/>
    </reaction>
</comment>
<feature type="domain" description="Lysidine-tRNA(Ile) synthetase C-terminal" evidence="9">
    <location>
        <begin position="384"/>
        <end position="454"/>
    </location>
</feature>
<dbReference type="GO" id="GO:0005737">
    <property type="term" value="C:cytoplasm"/>
    <property type="evidence" value="ECO:0007669"/>
    <property type="project" value="UniProtKB-SubCell"/>
</dbReference>
<comment type="domain">
    <text evidence="8">The N-terminal region contains the highly conserved SGGXDS motif, predicted to be a P-loop motif involved in ATP binding.</text>
</comment>
<dbReference type="EC" id="6.3.4.19" evidence="8"/>
<comment type="subcellular location">
    <subcellularLocation>
        <location evidence="1 8">Cytoplasm</location>
    </subcellularLocation>
</comment>
<dbReference type="Gene3D" id="3.40.50.620">
    <property type="entry name" value="HUPs"/>
    <property type="match status" value="1"/>
</dbReference>
<dbReference type="InterPro" id="IPR012796">
    <property type="entry name" value="Lysidine-tRNA-synth_C"/>
</dbReference>
<dbReference type="SUPFAM" id="SSF82829">
    <property type="entry name" value="MesJ substrate recognition domain-like"/>
    <property type="match status" value="1"/>
</dbReference>
<dbReference type="CDD" id="cd01992">
    <property type="entry name" value="TilS_N"/>
    <property type="match status" value="1"/>
</dbReference>
<keyword evidence="4 8" id="KW-0819">tRNA processing</keyword>
<dbReference type="InterPro" id="IPR012094">
    <property type="entry name" value="tRNA_Ile_lys_synt"/>
</dbReference>
<dbReference type="NCBIfam" id="TIGR02432">
    <property type="entry name" value="lysidine_TilS_N"/>
    <property type="match status" value="1"/>
</dbReference>
<evidence type="ECO:0000256" key="1">
    <source>
        <dbReference type="ARBA" id="ARBA00004496"/>
    </source>
</evidence>
<keyword evidence="5 8" id="KW-0547">Nucleotide-binding</keyword>
<dbReference type="SMART" id="SM00977">
    <property type="entry name" value="TilS_C"/>
    <property type="match status" value="1"/>
</dbReference>
<dbReference type="STRING" id="1321606.SAMD00020551_0049"/>
<dbReference type="SUPFAM" id="SSF52402">
    <property type="entry name" value="Adenine nucleotide alpha hydrolases-like"/>
    <property type="match status" value="1"/>
</dbReference>
<comment type="caution">
    <text evidence="10">The sequence shown here is derived from an EMBL/GenBank/DDBJ whole genome shotgun (WGS) entry which is preliminary data.</text>
</comment>
<dbReference type="InterPro" id="IPR014729">
    <property type="entry name" value="Rossmann-like_a/b/a_fold"/>
</dbReference>
<evidence type="ECO:0000256" key="7">
    <source>
        <dbReference type="ARBA" id="ARBA00048539"/>
    </source>
</evidence>
<dbReference type="SUPFAM" id="SSF56037">
    <property type="entry name" value="PheT/TilS domain"/>
    <property type="match status" value="1"/>
</dbReference>
<dbReference type="RefSeq" id="WP_041963893.1">
    <property type="nucleotide sequence ID" value="NZ_BASE01000003.1"/>
</dbReference>
<evidence type="ECO:0000256" key="2">
    <source>
        <dbReference type="ARBA" id="ARBA00022490"/>
    </source>
</evidence>
<dbReference type="GO" id="GO:0006400">
    <property type="term" value="P:tRNA modification"/>
    <property type="evidence" value="ECO:0007669"/>
    <property type="project" value="UniProtKB-UniRule"/>
</dbReference>
<gene>
    <name evidence="8" type="primary">tilS</name>
    <name evidence="10" type="ORF">SAMD00020551_0049</name>
</gene>
<evidence type="ECO:0000256" key="8">
    <source>
        <dbReference type="HAMAP-Rule" id="MF_01161"/>
    </source>
</evidence>
<evidence type="ECO:0000313" key="10">
    <source>
        <dbReference type="EMBL" id="GAM11933.1"/>
    </source>
</evidence>
<dbReference type="InterPro" id="IPR012795">
    <property type="entry name" value="tRNA_Ile_lys_synt_N"/>
</dbReference>
<dbReference type="Pfam" id="PF11734">
    <property type="entry name" value="TilS_C"/>
    <property type="match status" value="1"/>
</dbReference>
<dbReference type="GO" id="GO:0032267">
    <property type="term" value="F:tRNA(Ile)-lysidine synthase activity"/>
    <property type="evidence" value="ECO:0007669"/>
    <property type="project" value="UniProtKB-EC"/>
</dbReference>
<dbReference type="PANTHER" id="PTHR43033:SF1">
    <property type="entry name" value="TRNA(ILE)-LYSIDINE SYNTHASE-RELATED"/>
    <property type="match status" value="1"/>
</dbReference>
<dbReference type="Gene3D" id="3.30.465.60">
    <property type="match status" value="1"/>
</dbReference>
<evidence type="ECO:0000256" key="6">
    <source>
        <dbReference type="ARBA" id="ARBA00022840"/>
    </source>
</evidence>
<proteinExistence type="inferred from homology"/>
<dbReference type="OrthoDB" id="9807403at2"/>
<keyword evidence="6 8" id="KW-0067">ATP-binding</keyword>
<reference evidence="10 11" key="1">
    <citation type="submission" date="2013-06" db="EMBL/GenBank/DDBJ databases">
        <title>Whole genome shotgun sequence of Bacillus selenatarsenatis SF-1.</title>
        <authorList>
            <person name="Kuroda M."/>
            <person name="Sei K."/>
            <person name="Yamashita M."/>
            <person name="Ike M."/>
        </authorList>
    </citation>
    <scope>NUCLEOTIDE SEQUENCE [LARGE SCALE GENOMIC DNA]</scope>
    <source>
        <strain evidence="10 11">SF-1</strain>
    </source>
</reference>
<accession>A0A0A8WWH4</accession>
<dbReference type="HAMAP" id="MF_01161">
    <property type="entry name" value="tRNA_Ile_lys_synt"/>
    <property type="match status" value="1"/>
</dbReference>
<dbReference type="Pfam" id="PF09179">
    <property type="entry name" value="TilS"/>
    <property type="match status" value="1"/>
</dbReference>
<protein>
    <recommendedName>
        <fullName evidence="8">tRNA(Ile)-lysidine synthase</fullName>
        <ecNumber evidence="8">6.3.4.19</ecNumber>
    </recommendedName>
    <alternativeName>
        <fullName evidence="8">tRNA(Ile)-2-lysyl-cytidine synthase</fullName>
    </alternativeName>
    <alternativeName>
        <fullName evidence="8">tRNA(Ile)-lysidine synthetase</fullName>
    </alternativeName>
</protein>
<dbReference type="InterPro" id="IPR015262">
    <property type="entry name" value="tRNA_Ile_lys_synt_subst-bd"/>
</dbReference>